<accession>A0AAX3E3L4</accession>
<evidence type="ECO:0000256" key="1">
    <source>
        <dbReference type="ARBA" id="ARBA00022801"/>
    </source>
</evidence>
<dbReference type="PANTHER" id="PTHR14226">
    <property type="entry name" value="NEUROPATHY TARGET ESTERASE/SWISS CHEESE D.MELANOGASTER"/>
    <property type="match status" value="1"/>
</dbReference>
<dbReference type="Gene3D" id="3.40.1090.10">
    <property type="entry name" value="Cytosolic phospholipase A2 catalytic domain"/>
    <property type="match status" value="2"/>
</dbReference>
<gene>
    <name evidence="6" type="ORF">KQX62_10515</name>
</gene>
<dbReference type="Pfam" id="PF01734">
    <property type="entry name" value="Patatin"/>
    <property type="match status" value="1"/>
</dbReference>
<keyword evidence="2 4" id="KW-0442">Lipid degradation</keyword>
<dbReference type="GO" id="GO:0016042">
    <property type="term" value="P:lipid catabolic process"/>
    <property type="evidence" value="ECO:0007669"/>
    <property type="project" value="UniProtKB-UniRule"/>
</dbReference>
<evidence type="ECO:0000313" key="7">
    <source>
        <dbReference type="Proteomes" id="UP001163166"/>
    </source>
</evidence>
<keyword evidence="3 4" id="KW-0443">Lipid metabolism</keyword>
<dbReference type="InterPro" id="IPR016035">
    <property type="entry name" value="Acyl_Trfase/lysoPLipase"/>
</dbReference>
<dbReference type="EMBL" id="CP076676">
    <property type="protein sequence ID" value="UYO41683.1"/>
    <property type="molecule type" value="Genomic_DNA"/>
</dbReference>
<dbReference type="InterPro" id="IPR050301">
    <property type="entry name" value="NTE"/>
</dbReference>
<dbReference type="SUPFAM" id="SSF52151">
    <property type="entry name" value="FabD/lysophospholipase-like"/>
    <property type="match status" value="1"/>
</dbReference>
<feature type="short sequence motif" description="DGA/G" evidence="4">
    <location>
        <begin position="208"/>
        <end position="210"/>
    </location>
</feature>
<evidence type="ECO:0000256" key="4">
    <source>
        <dbReference type="PROSITE-ProRule" id="PRU01161"/>
    </source>
</evidence>
<dbReference type="GO" id="GO:0016787">
    <property type="term" value="F:hydrolase activity"/>
    <property type="evidence" value="ECO:0007669"/>
    <property type="project" value="UniProtKB-UniRule"/>
</dbReference>
<keyword evidence="1 4" id="KW-0378">Hydrolase</keyword>
<dbReference type="Proteomes" id="UP001163166">
    <property type="component" value="Chromosome"/>
</dbReference>
<evidence type="ECO:0000313" key="6">
    <source>
        <dbReference type="EMBL" id="UYO41683.1"/>
    </source>
</evidence>
<evidence type="ECO:0000259" key="5">
    <source>
        <dbReference type="PROSITE" id="PS51635"/>
    </source>
</evidence>
<feature type="active site" description="Proton acceptor" evidence="4">
    <location>
        <position position="208"/>
    </location>
</feature>
<sequence length="361" mass="38983">MPGAATATPRRPLSLDARPDHNDGTVTALVFAGGLSLAAYHGGAFEAFAQRAEPLHWLAGSSAGAITAALIAGNPPPRRIAALREFWGLASAEPTWSPLPHLEGWISAVTAHLIGDPNHFHPRLPAPFGFRSLYDLGPMRRRLARLIDFERINGGELRLSIAATDVCSGDPVIFDSHREPIALDHLLASCGFLPEFAPVTIGARTLVDGGLSLNAPFDPILTESEAPLRLFVLDLYARDDQPPTSLEAALERKNDLLFGNQTYLRLKDKIRIRALECSAAGAAAFQDEITLLSYRAGPSEPGPEKSFNFSRRALAQRWRTGFDDMMAALAPSAPAIDGLRVIRRFTAPPQAAALRPAAQLR</sequence>
<reference evidence="6" key="1">
    <citation type="journal article" date="2022" name="Biol. Control">
        <title>In silico genomic analysis of Rhodopseudomonas palustris strains revealed potential biocontrol agents and crop yield enhancers.</title>
        <authorList>
            <person name="Surachat K."/>
            <person name="Kantachote D."/>
            <person name="Deachamag P."/>
            <person name="Wonglapsuwan M."/>
        </authorList>
    </citation>
    <scope>NUCLEOTIDE SEQUENCE</scope>
    <source>
        <strain evidence="6">TLS06</strain>
    </source>
</reference>
<feature type="domain" description="PNPLA" evidence="5">
    <location>
        <begin position="29"/>
        <end position="221"/>
    </location>
</feature>
<feature type="short sequence motif" description="GXSXG" evidence="4">
    <location>
        <begin position="60"/>
        <end position="64"/>
    </location>
</feature>
<dbReference type="PANTHER" id="PTHR14226:SF57">
    <property type="entry name" value="BLR7027 PROTEIN"/>
    <property type="match status" value="1"/>
</dbReference>
<dbReference type="PROSITE" id="PS51635">
    <property type="entry name" value="PNPLA"/>
    <property type="match status" value="1"/>
</dbReference>
<proteinExistence type="predicted"/>
<feature type="active site" description="Nucleophile" evidence="4">
    <location>
        <position position="62"/>
    </location>
</feature>
<dbReference type="AlphaFoldDB" id="A0AAX3E3L4"/>
<comment type="caution">
    <text evidence="4">Lacks conserved residue(s) required for the propagation of feature annotation.</text>
</comment>
<organism evidence="6 7">
    <name type="scientific">Rhodopseudomonas palustris</name>
    <dbReference type="NCBI Taxonomy" id="1076"/>
    <lineage>
        <taxon>Bacteria</taxon>
        <taxon>Pseudomonadati</taxon>
        <taxon>Pseudomonadota</taxon>
        <taxon>Alphaproteobacteria</taxon>
        <taxon>Hyphomicrobiales</taxon>
        <taxon>Nitrobacteraceae</taxon>
        <taxon>Rhodopseudomonas</taxon>
    </lineage>
</organism>
<name>A0AAX3E3L4_RHOPL</name>
<evidence type="ECO:0000256" key="3">
    <source>
        <dbReference type="ARBA" id="ARBA00023098"/>
    </source>
</evidence>
<dbReference type="InterPro" id="IPR002641">
    <property type="entry name" value="PNPLA_dom"/>
</dbReference>
<protein>
    <submittedName>
        <fullName evidence="6">Patatin-like phospholipase family protein</fullName>
    </submittedName>
</protein>
<evidence type="ECO:0000256" key="2">
    <source>
        <dbReference type="ARBA" id="ARBA00022963"/>
    </source>
</evidence>